<protein>
    <submittedName>
        <fullName evidence="2">FAD binding domain protein</fullName>
    </submittedName>
</protein>
<dbReference type="Pfam" id="PF08031">
    <property type="entry name" value="BBE"/>
    <property type="match status" value="1"/>
</dbReference>
<dbReference type="GO" id="GO:0016491">
    <property type="term" value="F:oxidoreductase activity"/>
    <property type="evidence" value="ECO:0007669"/>
    <property type="project" value="InterPro"/>
</dbReference>
<feature type="domain" description="Berberine/berberine-like" evidence="1">
    <location>
        <begin position="99"/>
        <end position="120"/>
    </location>
</feature>
<comment type="caution">
    <text evidence="2">The sequence shown here is derived from an EMBL/GenBank/DDBJ whole genome shotgun (WGS) entry which is preliminary data.</text>
</comment>
<name>A0A2P5ICH5_DIAHE</name>
<evidence type="ECO:0000313" key="3">
    <source>
        <dbReference type="Proteomes" id="UP000094444"/>
    </source>
</evidence>
<gene>
    <name evidence="2" type="ORF">DHEL01_v201422</name>
</gene>
<proteinExistence type="predicted"/>
<dbReference type="GO" id="GO:0050660">
    <property type="term" value="F:flavin adenine dinucleotide binding"/>
    <property type="evidence" value="ECO:0007669"/>
    <property type="project" value="InterPro"/>
</dbReference>
<dbReference type="AlphaFoldDB" id="A0A2P5ICH5"/>
<dbReference type="OrthoDB" id="9983560at2759"/>
<reference evidence="2" key="1">
    <citation type="submission" date="2017-09" db="EMBL/GenBank/DDBJ databases">
        <title>Polyketide synthases of a Diaporthe helianthi virulent isolate.</title>
        <authorList>
            <person name="Baroncelli R."/>
        </authorList>
    </citation>
    <scope>NUCLEOTIDE SEQUENCE [LARGE SCALE GENOMIC DNA]</scope>
    <source>
        <strain evidence="2">7/96</strain>
    </source>
</reference>
<dbReference type="Proteomes" id="UP000094444">
    <property type="component" value="Unassembled WGS sequence"/>
</dbReference>
<sequence length="121" mass="13390">MSAADLRPFNEPLFNDLNSLASNEGAGTWTFHTASRLFPWSNWDDAAALSRQSSAVRAAIEATALMIAYNFKPEDIAAANKDLVELLRPWREASPGAGTYMNEADINEPDWQQAFYGDNYG</sequence>
<dbReference type="InterPro" id="IPR012951">
    <property type="entry name" value="BBE"/>
</dbReference>
<dbReference type="EMBL" id="MAVT02000065">
    <property type="protein sequence ID" value="POS80195.1"/>
    <property type="molecule type" value="Genomic_DNA"/>
</dbReference>
<keyword evidence="3" id="KW-1185">Reference proteome</keyword>
<evidence type="ECO:0000313" key="2">
    <source>
        <dbReference type="EMBL" id="POS80195.1"/>
    </source>
</evidence>
<dbReference type="STRING" id="158607.A0A2P5ICH5"/>
<dbReference type="InParanoid" id="A0A2P5ICH5"/>
<accession>A0A2P5ICH5</accession>
<organism evidence="2 3">
    <name type="scientific">Diaporthe helianthi</name>
    <dbReference type="NCBI Taxonomy" id="158607"/>
    <lineage>
        <taxon>Eukaryota</taxon>
        <taxon>Fungi</taxon>
        <taxon>Dikarya</taxon>
        <taxon>Ascomycota</taxon>
        <taxon>Pezizomycotina</taxon>
        <taxon>Sordariomycetes</taxon>
        <taxon>Sordariomycetidae</taxon>
        <taxon>Diaporthales</taxon>
        <taxon>Diaporthaceae</taxon>
        <taxon>Diaporthe</taxon>
    </lineage>
</organism>
<evidence type="ECO:0000259" key="1">
    <source>
        <dbReference type="Pfam" id="PF08031"/>
    </source>
</evidence>